<gene>
    <name evidence="3" type="ORF">HYH02_010724</name>
</gene>
<dbReference type="EMBL" id="JAEHOD010000042">
    <property type="protein sequence ID" value="KAG2438930.1"/>
    <property type="molecule type" value="Genomic_DNA"/>
</dbReference>
<comment type="caution">
    <text evidence="3">The sequence shown here is derived from an EMBL/GenBank/DDBJ whole genome shotgun (WGS) entry which is preliminary data.</text>
</comment>
<keyword evidence="2" id="KW-0732">Signal</keyword>
<accession>A0A835THP6</accession>
<organism evidence="3 4">
    <name type="scientific">Chlamydomonas schloesseri</name>
    <dbReference type="NCBI Taxonomy" id="2026947"/>
    <lineage>
        <taxon>Eukaryota</taxon>
        <taxon>Viridiplantae</taxon>
        <taxon>Chlorophyta</taxon>
        <taxon>core chlorophytes</taxon>
        <taxon>Chlorophyceae</taxon>
        <taxon>CS clade</taxon>
        <taxon>Chlamydomonadales</taxon>
        <taxon>Chlamydomonadaceae</taxon>
        <taxon>Chlamydomonas</taxon>
    </lineage>
</organism>
<feature type="compositionally biased region" description="Pro residues" evidence="1">
    <location>
        <begin position="140"/>
        <end position="160"/>
    </location>
</feature>
<dbReference type="OrthoDB" id="537253at2759"/>
<evidence type="ECO:0000256" key="1">
    <source>
        <dbReference type="SAM" id="MobiDB-lite"/>
    </source>
</evidence>
<feature type="chain" id="PRO_5032564946" description="Cytochrome c domain-containing protein" evidence="2">
    <location>
        <begin position="22"/>
        <end position="565"/>
    </location>
</feature>
<dbReference type="Proteomes" id="UP000613740">
    <property type="component" value="Unassembled WGS sequence"/>
</dbReference>
<keyword evidence="4" id="KW-1185">Reference proteome</keyword>
<feature type="compositionally biased region" description="Low complexity" evidence="1">
    <location>
        <begin position="161"/>
        <end position="180"/>
    </location>
</feature>
<protein>
    <recommendedName>
        <fullName evidence="5">Cytochrome c domain-containing protein</fullName>
    </recommendedName>
</protein>
<sequence>MATSIASLLVFGLVVAAAASASDVADAGSCVGCHDQGTVGQVSLETASLLGDNAQALDSTNFVAAALDPVASRRQLLQAHSREALAKVRTLLSEQLKVPALSSPSSRRRRRLMRAAKPVYATQCLYEEPPPPEVEAAGDAPPPDVPPPDSPPSAPPPDAPPTATTTTSTDSTGSGTSTATARRRLAQDAPATPSTPPSPDAPTSPPSPPAAPDSPPSPPESPASPPSPPSPPAPPPTGRCYLNPAVMGHPDFPDADSPAEIMLMRTAFWSYQCMFENKKRRCGTYRHPPYDCRWNAVQERCQVGPDFLIPRFVEFLHCRDDTTITPFWHRCYMIQVLTGDSDNCGQPDGDWARCWFFEAREEVEGEVDMCGPSEQGGVADRDAYDELVAQMRNGTWEREWFGECPTADLVYTLASACPYPAGQQGDADCRADPSCTLTPSRPTEYGRCRLRDDLLWGAIFGADSELFNMTNAAMAECTAASGSYDECMTAGSLAPGPGEPVPIDVDKFPDPNLTFIEEVTDGAAGPGLRVGGLLLAALLAVALAAGQQQRQQQAGPLAGAGGWMW</sequence>
<feature type="region of interest" description="Disordered" evidence="1">
    <location>
        <begin position="123"/>
        <end position="242"/>
    </location>
</feature>
<evidence type="ECO:0000313" key="4">
    <source>
        <dbReference type="Proteomes" id="UP000613740"/>
    </source>
</evidence>
<proteinExistence type="predicted"/>
<dbReference type="AlphaFoldDB" id="A0A835THP6"/>
<name>A0A835THP6_9CHLO</name>
<evidence type="ECO:0008006" key="5">
    <source>
        <dbReference type="Google" id="ProtNLM"/>
    </source>
</evidence>
<reference evidence="3" key="1">
    <citation type="journal article" date="2020" name="bioRxiv">
        <title>Comparative genomics of Chlamydomonas.</title>
        <authorList>
            <person name="Craig R.J."/>
            <person name="Hasan A.R."/>
            <person name="Ness R.W."/>
            <person name="Keightley P.D."/>
        </authorList>
    </citation>
    <scope>NUCLEOTIDE SEQUENCE</scope>
    <source>
        <strain evidence="3">CCAP 11/173</strain>
    </source>
</reference>
<feature type="signal peptide" evidence="2">
    <location>
        <begin position="1"/>
        <end position="21"/>
    </location>
</feature>
<evidence type="ECO:0000256" key="2">
    <source>
        <dbReference type="SAM" id="SignalP"/>
    </source>
</evidence>
<evidence type="ECO:0000313" key="3">
    <source>
        <dbReference type="EMBL" id="KAG2438930.1"/>
    </source>
</evidence>
<feature type="compositionally biased region" description="Pro residues" evidence="1">
    <location>
        <begin position="193"/>
        <end position="237"/>
    </location>
</feature>